<proteinExistence type="predicted"/>
<comment type="caution">
    <text evidence="3">The sequence shown here is derived from an EMBL/GenBank/DDBJ whole genome shotgun (WGS) entry which is preliminary data.</text>
</comment>
<name>A0A837DWK7_9LACO</name>
<organism evidence="3 4">
    <name type="scientific">Ligilactobacillus ruminis DPC 6832</name>
    <dbReference type="NCBI Taxonomy" id="1402208"/>
    <lineage>
        <taxon>Bacteria</taxon>
        <taxon>Bacillati</taxon>
        <taxon>Bacillota</taxon>
        <taxon>Bacilli</taxon>
        <taxon>Lactobacillales</taxon>
        <taxon>Lactobacillaceae</taxon>
        <taxon>Ligilactobacillus</taxon>
    </lineage>
</organism>
<feature type="domain" description="MucBP" evidence="2">
    <location>
        <begin position="131"/>
        <end position="193"/>
    </location>
</feature>
<protein>
    <recommendedName>
        <fullName evidence="2">MucBP domain-containing protein</fullName>
    </recommendedName>
</protein>
<dbReference type="Pfam" id="PF06458">
    <property type="entry name" value="MucBP"/>
    <property type="match status" value="2"/>
</dbReference>
<dbReference type="Gene3D" id="3.10.20.320">
    <property type="entry name" value="Putative peptidoglycan bound protein (lpxtg motif)"/>
    <property type="match status" value="2"/>
</dbReference>
<reference evidence="3 4" key="1">
    <citation type="journal article" date="2015" name="BMC Microbiol.">
        <title>Lactobacillus ruminis strains cluster according to their mammalian gut source.</title>
        <authorList>
            <person name="O' Donnell M.M."/>
            <person name="Harris H.M."/>
            <person name="Lynch D.B."/>
            <person name="Ross R.P."/>
            <person name="O'Toole P.W."/>
        </authorList>
    </citation>
    <scope>NUCLEOTIDE SEQUENCE [LARGE SCALE GENOMIC DNA]</scope>
    <source>
        <strain evidence="3 4">DPC 6832</strain>
    </source>
</reference>
<accession>A0A837DWK7</accession>
<gene>
    <name evidence="3" type="ORF">LRN_0661</name>
</gene>
<feature type="domain" description="MucBP" evidence="2">
    <location>
        <begin position="64"/>
        <end position="124"/>
    </location>
</feature>
<sequence length="352" mass="40695">MSLGTYFKRIFNRNVRRSRFAKKHAAPNVSMINQVLPKENSVSVSVPELETGFPETSSKPDSTIIIIYQDENHNALRSPEIISGNRGDKLNVTFKEFENFDLIKITGFTSVFSMEYGAITLTYRKKNAGLVWIFCQDMDDRHFLQKPVFIRGGLNDEYSLSSPAVLGYSVKHASGPVTGFFKDRQQVVTYYYRRDEYADVSYDIGFLRFKDFYCCLDAPNGRKTRVVIAKNTVWQIFETIELVSGEKWHCLGGNIWTCFNHDLMEYSSVQPQKTLKLENRFSDCINLKIKAKIDFVPNKKLFLYDRPFGTKISSVPDGKIVTLTARHRENGIIWFKIGDFGWTIFEYLKFLK</sequence>
<dbReference type="AlphaFoldDB" id="A0A837DWK7"/>
<dbReference type="EMBL" id="AWYA01000079">
    <property type="protein sequence ID" value="KIC04820.1"/>
    <property type="molecule type" value="Genomic_DNA"/>
</dbReference>
<evidence type="ECO:0000313" key="3">
    <source>
        <dbReference type="EMBL" id="KIC04820.1"/>
    </source>
</evidence>
<evidence type="ECO:0000313" key="4">
    <source>
        <dbReference type="Proteomes" id="UP000031011"/>
    </source>
</evidence>
<keyword evidence="1" id="KW-0677">Repeat</keyword>
<evidence type="ECO:0000256" key="1">
    <source>
        <dbReference type="ARBA" id="ARBA00022737"/>
    </source>
</evidence>
<dbReference type="InterPro" id="IPR009459">
    <property type="entry name" value="MucBP_dom"/>
</dbReference>
<dbReference type="Proteomes" id="UP000031011">
    <property type="component" value="Unassembled WGS sequence"/>
</dbReference>
<evidence type="ECO:0000259" key="2">
    <source>
        <dbReference type="Pfam" id="PF06458"/>
    </source>
</evidence>